<dbReference type="Gene3D" id="3.40.109.10">
    <property type="entry name" value="NADH Oxidase"/>
    <property type="match status" value="1"/>
</dbReference>
<evidence type="ECO:0000313" key="4">
    <source>
        <dbReference type="EMBL" id="AGM30308.1"/>
    </source>
</evidence>
<dbReference type="PANTHER" id="PTHR43673:SF10">
    <property type="entry name" value="NADH DEHYDROGENASE_NAD(P)H NITROREDUCTASE XCC3605-RELATED"/>
    <property type="match status" value="1"/>
</dbReference>
<dbReference type="GO" id="GO:0016491">
    <property type="term" value="F:oxidoreductase activity"/>
    <property type="evidence" value="ECO:0007669"/>
    <property type="project" value="UniProtKB-KW"/>
</dbReference>
<dbReference type="KEGG" id="mabb:MASS_3706"/>
<dbReference type="AlphaFoldDB" id="A0AB33AEZ0"/>
<gene>
    <name evidence="4" type="ORF">MASS_3706</name>
</gene>
<proteinExistence type="inferred from homology"/>
<keyword evidence="2" id="KW-0560">Oxidoreductase</keyword>
<dbReference type="Proteomes" id="UP000013961">
    <property type="component" value="Chromosome"/>
</dbReference>
<sequence length="238" mass="26862">MAREFWMWTPNFGQVRWMYVRHMTSLNLSADEVLTTTRSVRKRLDFDKPVERAVVEECLNIAMQAPTGSNHQGWHWVIVEDAEKKKAIADIYREGWNKYAKGAGATYAEGDTRAERKAKVVDSAGYLAENFERSPLFLIPCIEGRLDNLPVVGAASSWGSLLPAVWSFMLAARNRGLGSAWTTLHLMDDGEKRTADILGIPFDKVTQGGLFPIAYTVGTDFRLAKRQPLADVLHWDTW</sequence>
<dbReference type="PANTHER" id="PTHR43673">
    <property type="entry name" value="NAD(P)H NITROREDUCTASE YDGI-RELATED"/>
    <property type="match status" value="1"/>
</dbReference>
<reference evidence="4 5" key="1">
    <citation type="journal article" date="2013" name="Genome Announc.">
        <title>Complete Genome Sequence of Mycobacterium massiliense Clinical Strain Asan 50594, Belonging to the Type II Genotype.</title>
        <authorList>
            <person name="Kim B.J."/>
            <person name="Kim B.R."/>
            <person name="Hong S.H."/>
            <person name="Seok S.H."/>
            <person name="Kook Y.H."/>
            <person name="Kim B.J."/>
        </authorList>
    </citation>
    <scope>NUCLEOTIDE SEQUENCE [LARGE SCALE GENOMIC DNA]</scope>
    <source>
        <strain evidence="4 5">50594</strain>
    </source>
</reference>
<evidence type="ECO:0000256" key="1">
    <source>
        <dbReference type="ARBA" id="ARBA00007118"/>
    </source>
</evidence>
<evidence type="ECO:0000256" key="2">
    <source>
        <dbReference type="ARBA" id="ARBA00023002"/>
    </source>
</evidence>
<organism evidence="4 5">
    <name type="scientific">Mycobacteroides abscessus subsp. bolletii 50594</name>
    <dbReference type="NCBI Taxonomy" id="1303024"/>
    <lineage>
        <taxon>Bacteria</taxon>
        <taxon>Bacillati</taxon>
        <taxon>Actinomycetota</taxon>
        <taxon>Actinomycetes</taxon>
        <taxon>Mycobacteriales</taxon>
        <taxon>Mycobacteriaceae</taxon>
        <taxon>Mycobacteroides</taxon>
        <taxon>Mycobacteroides abscessus</taxon>
    </lineage>
</organism>
<dbReference type="SUPFAM" id="SSF55469">
    <property type="entry name" value="FMN-dependent nitroreductase-like"/>
    <property type="match status" value="1"/>
</dbReference>
<comment type="similarity">
    <text evidence="1">Belongs to the nitroreductase family.</text>
</comment>
<dbReference type="Pfam" id="PF00881">
    <property type="entry name" value="Nitroreductase"/>
    <property type="match status" value="1"/>
</dbReference>
<dbReference type="CDD" id="cd02062">
    <property type="entry name" value="Nitro_FMN_reductase"/>
    <property type="match status" value="1"/>
</dbReference>
<dbReference type="EMBL" id="CP004374">
    <property type="protein sequence ID" value="AGM30308.1"/>
    <property type="molecule type" value="Genomic_DNA"/>
</dbReference>
<evidence type="ECO:0000259" key="3">
    <source>
        <dbReference type="Pfam" id="PF00881"/>
    </source>
</evidence>
<name>A0AB33AEZ0_9MYCO</name>
<dbReference type="InterPro" id="IPR000415">
    <property type="entry name" value="Nitroreductase-like"/>
</dbReference>
<evidence type="ECO:0000313" key="5">
    <source>
        <dbReference type="Proteomes" id="UP000013961"/>
    </source>
</evidence>
<dbReference type="InterPro" id="IPR029479">
    <property type="entry name" value="Nitroreductase"/>
</dbReference>
<protein>
    <submittedName>
        <fullName evidence="4">Oxidoreductase</fullName>
    </submittedName>
</protein>
<accession>A0AB33AEZ0</accession>
<feature type="domain" description="Nitroreductase" evidence="3">
    <location>
        <begin position="36"/>
        <end position="210"/>
    </location>
</feature>